<feature type="non-terminal residue" evidence="1">
    <location>
        <position position="1"/>
    </location>
</feature>
<name>A0ABT0LK50_9GAMM</name>
<dbReference type="Proteomes" id="UP001203423">
    <property type="component" value="Unassembled WGS sequence"/>
</dbReference>
<comment type="caution">
    <text evidence="1">The sequence shown here is derived from an EMBL/GenBank/DDBJ whole genome shotgun (WGS) entry which is preliminary data.</text>
</comment>
<dbReference type="EMBL" id="JAKIKS010000381">
    <property type="protein sequence ID" value="MCL1128092.1"/>
    <property type="molecule type" value="Genomic_DNA"/>
</dbReference>
<gene>
    <name evidence="1" type="ORF">L2764_27620</name>
</gene>
<keyword evidence="2" id="KW-1185">Reference proteome</keyword>
<evidence type="ECO:0000313" key="1">
    <source>
        <dbReference type="EMBL" id="MCL1128092.1"/>
    </source>
</evidence>
<reference evidence="1 2" key="1">
    <citation type="submission" date="2022-01" db="EMBL/GenBank/DDBJ databases">
        <title>Whole genome-based taxonomy of the Shewanellaceae.</title>
        <authorList>
            <person name="Martin-Rodriguez A.J."/>
        </authorList>
    </citation>
    <scope>NUCLEOTIDE SEQUENCE [LARGE SCALE GENOMIC DNA]</scope>
    <source>
        <strain evidence="1 2">DSM 17177</strain>
    </source>
</reference>
<dbReference type="RefSeq" id="WP_248943518.1">
    <property type="nucleotide sequence ID" value="NZ_JAKIKS010000381.1"/>
</dbReference>
<evidence type="ECO:0000313" key="2">
    <source>
        <dbReference type="Proteomes" id="UP001203423"/>
    </source>
</evidence>
<proteinExistence type="predicted"/>
<accession>A0ABT0LK50</accession>
<protein>
    <submittedName>
        <fullName evidence="1">Uncharacterized protein</fullName>
    </submittedName>
</protein>
<organism evidence="1 2">
    <name type="scientific">Shewanella surugensis</name>
    <dbReference type="NCBI Taxonomy" id="212020"/>
    <lineage>
        <taxon>Bacteria</taxon>
        <taxon>Pseudomonadati</taxon>
        <taxon>Pseudomonadota</taxon>
        <taxon>Gammaproteobacteria</taxon>
        <taxon>Alteromonadales</taxon>
        <taxon>Shewanellaceae</taxon>
        <taxon>Shewanella</taxon>
    </lineage>
</organism>
<sequence length="60" mass="6856">GVRSGSLGYLSESEVRLDHSNSADSIFVNKVRSRPGEQQYQEYDYILNKPDPFTILIDHL</sequence>